<name>A0A0W0Y9N3_9GAMM</name>
<dbReference type="PATRIC" id="fig|45074.5.peg.4007"/>
<dbReference type="Gene3D" id="1.25.40.20">
    <property type="entry name" value="Ankyrin repeat-containing domain"/>
    <property type="match status" value="1"/>
</dbReference>
<accession>A0A0W0Y9N3</accession>
<evidence type="ECO:0000313" key="2">
    <source>
        <dbReference type="Proteomes" id="UP000054703"/>
    </source>
</evidence>
<keyword evidence="2" id="KW-1185">Reference proteome</keyword>
<comment type="caution">
    <text evidence="1">The sequence shown here is derived from an EMBL/GenBank/DDBJ whole genome shotgun (WGS) entry which is preliminary data.</text>
</comment>
<dbReference type="AlphaFoldDB" id="A0A0W0Y9N3"/>
<dbReference type="Proteomes" id="UP000054703">
    <property type="component" value="Unassembled WGS sequence"/>
</dbReference>
<dbReference type="RefSeq" id="WP_193392756.1">
    <property type="nucleotide sequence ID" value="NZ_CAAAIH010000001.1"/>
</dbReference>
<reference evidence="1 2" key="1">
    <citation type="submission" date="2015-11" db="EMBL/GenBank/DDBJ databases">
        <title>Genomic analysis of 38 Legionella species identifies large and diverse effector repertoires.</title>
        <authorList>
            <person name="Burstein D."/>
            <person name="Amaro F."/>
            <person name="Zusman T."/>
            <person name="Lifshitz Z."/>
            <person name="Cohen O."/>
            <person name="Gilbert J.A."/>
            <person name="Pupko T."/>
            <person name="Shuman H.A."/>
            <person name="Segal G."/>
        </authorList>
    </citation>
    <scope>NUCLEOTIDE SEQUENCE [LARGE SCALE GENOMIC DNA]</scope>
    <source>
        <strain evidence="1 2">SC-63-C7</strain>
    </source>
</reference>
<proteinExistence type="predicted"/>
<protein>
    <submittedName>
        <fullName evidence="1">Ankyrin repeats (3 copies)</fullName>
    </submittedName>
</protein>
<sequence>MAMSLLKQGIDPNIKNSQQESCLDLLCIKEGWAMEGCYPNERTIDLLKLMIEKGAIVNNQSRYGYTCLIDLCRTGKTPLGLIDFMLKNGFNLNTQDNLGRSALEYALVTFQESNMKLGLFLILKGADIMGINLMSTSLAQTNLRLLLLEMQAMKTNEEKEHVLHFIINEIKENFNFECVPDNKKKEVLTWMLIWNQKKKENRITTPPRPLALSIANQIADIDVGKMLMSLSEEQVGNIISKALDRYQRPTLIRKNI</sequence>
<evidence type="ECO:0000313" key="1">
    <source>
        <dbReference type="EMBL" id="KTD53318.1"/>
    </source>
</evidence>
<gene>
    <name evidence="1" type="ORF">Lsan_3728</name>
</gene>
<organism evidence="1 2">
    <name type="scientific">Legionella santicrucis</name>
    <dbReference type="NCBI Taxonomy" id="45074"/>
    <lineage>
        <taxon>Bacteria</taxon>
        <taxon>Pseudomonadati</taxon>
        <taxon>Pseudomonadota</taxon>
        <taxon>Gammaproteobacteria</taxon>
        <taxon>Legionellales</taxon>
        <taxon>Legionellaceae</taxon>
        <taxon>Legionella</taxon>
    </lineage>
</organism>
<dbReference type="InterPro" id="IPR036770">
    <property type="entry name" value="Ankyrin_rpt-contain_sf"/>
</dbReference>
<dbReference type="SUPFAM" id="SSF48403">
    <property type="entry name" value="Ankyrin repeat"/>
    <property type="match status" value="1"/>
</dbReference>
<dbReference type="EMBL" id="LNYU01000091">
    <property type="protein sequence ID" value="KTD53318.1"/>
    <property type="molecule type" value="Genomic_DNA"/>
</dbReference>
<dbReference type="STRING" id="45074.Lsan_3728"/>